<dbReference type="HAMAP" id="MF_00695">
    <property type="entry name" value="HflD_protein"/>
    <property type="match status" value="1"/>
</dbReference>
<dbReference type="NCBIfam" id="NF001246">
    <property type="entry name" value="PRK00218.1-2"/>
    <property type="match status" value="1"/>
</dbReference>
<protein>
    <recommendedName>
        <fullName evidence="4">High frequency lysogenization protein HflD homolog</fullName>
    </recommendedName>
</protein>
<name>A0A0A7EHG5_9GAMM</name>
<keyword evidence="2 4" id="KW-0963">Cytoplasm</keyword>
<dbReference type="SUPFAM" id="SSF101322">
    <property type="entry name" value="YcfC-like"/>
    <property type="match status" value="1"/>
</dbReference>
<proteinExistence type="inferred from homology"/>
<dbReference type="InterPro" id="IPR035932">
    <property type="entry name" value="HflD-like_sf"/>
</dbReference>
<evidence type="ECO:0000313" key="5">
    <source>
        <dbReference type="EMBL" id="AIY65506.1"/>
    </source>
</evidence>
<organism evidence="5 6">
    <name type="scientific">Pseudoalteromonas piratica</name>
    <dbReference type="NCBI Taxonomy" id="1348114"/>
    <lineage>
        <taxon>Bacteria</taxon>
        <taxon>Pseudomonadati</taxon>
        <taxon>Pseudomonadota</taxon>
        <taxon>Gammaproteobacteria</taxon>
        <taxon>Alteromonadales</taxon>
        <taxon>Pseudoalteromonadaceae</taxon>
        <taxon>Pseudoalteromonas</taxon>
    </lineage>
</organism>
<dbReference type="InterPro" id="IPR007451">
    <property type="entry name" value="HflD"/>
</dbReference>
<evidence type="ECO:0000256" key="3">
    <source>
        <dbReference type="ARBA" id="ARBA00023136"/>
    </source>
</evidence>
<dbReference type="AlphaFoldDB" id="A0A0A7EHG5"/>
<dbReference type="OrthoDB" id="9788031at2"/>
<dbReference type="HOGENOM" id="CLU_098920_0_0_6"/>
<dbReference type="STRING" id="1348114.OM33_10345"/>
<dbReference type="Pfam" id="PF04356">
    <property type="entry name" value="DUF489"/>
    <property type="match status" value="1"/>
</dbReference>
<reference evidence="5 6" key="1">
    <citation type="submission" date="2014-11" db="EMBL/GenBank/DDBJ databases">
        <title>Complete Genome Sequence of Pseudoalteromonas sp. Strain OCN003 Isolated from Kaneohe Bay, Oahu, Hawaii.</title>
        <authorList>
            <person name="Beurmann S."/>
            <person name="Videau P."/>
            <person name="Ushijima B."/>
            <person name="Smith A.M."/>
            <person name="Aeby G.S."/>
            <person name="Callahan S.M."/>
            <person name="Belcaid M."/>
        </authorList>
    </citation>
    <scope>NUCLEOTIDE SEQUENCE [LARGE SCALE GENOMIC DNA]</scope>
    <source>
        <strain evidence="5 6">OCN003</strain>
    </source>
</reference>
<dbReference type="RefSeq" id="WP_038641458.1">
    <property type="nucleotide sequence ID" value="NZ_CP009888.1"/>
</dbReference>
<accession>A0A0A7EHG5</accession>
<evidence type="ECO:0000256" key="1">
    <source>
        <dbReference type="ARBA" id="ARBA00022475"/>
    </source>
</evidence>
<keyword evidence="6" id="KW-1185">Reference proteome</keyword>
<keyword evidence="1 4" id="KW-1003">Cell membrane</keyword>
<dbReference type="KEGG" id="pseo:OM33_10345"/>
<sequence length="199" mass="21888">MDKNQVMALAAMCQITKAVQKVAQTGSITDYEMQQLLSGILVTSPDSPSDVFRDMDLRKGYQLVVEQLDAGQNKSIELVKYVGGLIQLERALNANPKALNELGSRISSIDARLAHLSISDDAIIASLADIYADVISPLGQRIQVFGKPALLQQKSVQHRIRALLLAGIRAAVLWRQVGGKRRHFFFGKGKIVKIAKQYC</sequence>
<gene>
    <name evidence="4" type="primary">hflD</name>
    <name evidence="5" type="ORF">OM33_10345</name>
</gene>
<comment type="subcellular location">
    <subcellularLocation>
        <location evidence="4">Cytoplasm</location>
    </subcellularLocation>
    <subcellularLocation>
        <location evidence="4">Cell membrane</location>
        <topology evidence="4">Peripheral membrane protein</topology>
        <orientation evidence="4">Cytoplasmic side</orientation>
    </subcellularLocation>
</comment>
<dbReference type="Proteomes" id="UP000030341">
    <property type="component" value="Chromosome 1"/>
</dbReference>
<dbReference type="GO" id="GO:0005886">
    <property type="term" value="C:plasma membrane"/>
    <property type="evidence" value="ECO:0007669"/>
    <property type="project" value="UniProtKB-SubCell"/>
</dbReference>
<evidence type="ECO:0000313" key="6">
    <source>
        <dbReference type="Proteomes" id="UP000030341"/>
    </source>
</evidence>
<dbReference type="GO" id="GO:0005737">
    <property type="term" value="C:cytoplasm"/>
    <property type="evidence" value="ECO:0007669"/>
    <property type="project" value="UniProtKB-SubCell"/>
</dbReference>
<dbReference type="eggNOG" id="COG2915">
    <property type="taxonomic scope" value="Bacteria"/>
</dbReference>
<comment type="similarity">
    <text evidence="4">Belongs to the HflD family.</text>
</comment>
<dbReference type="PANTHER" id="PTHR38100">
    <property type="entry name" value="HIGH FREQUENCY LYSOGENIZATION PROTEIN HFLD"/>
    <property type="match status" value="1"/>
</dbReference>
<dbReference type="PANTHER" id="PTHR38100:SF1">
    <property type="entry name" value="HIGH FREQUENCY LYSOGENIZATION PROTEIN HFLD"/>
    <property type="match status" value="1"/>
</dbReference>
<dbReference type="Gene3D" id="1.10.3890.10">
    <property type="entry name" value="HflD-like"/>
    <property type="match status" value="1"/>
</dbReference>
<dbReference type="EMBL" id="CP009888">
    <property type="protein sequence ID" value="AIY65506.1"/>
    <property type="molecule type" value="Genomic_DNA"/>
</dbReference>
<keyword evidence="3 4" id="KW-0472">Membrane</keyword>
<evidence type="ECO:0000256" key="4">
    <source>
        <dbReference type="HAMAP-Rule" id="MF_00695"/>
    </source>
</evidence>
<evidence type="ECO:0000256" key="2">
    <source>
        <dbReference type="ARBA" id="ARBA00022490"/>
    </source>
</evidence>